<sequence>MCDRRDNRVTADRDNITTEMTKQLIRRWTADQYGSKSRTRQATRETHSPFASTLVRPTCPLTTDDKCKQPATASTVINCATQLCHRSKGNQTPRYKRPEQYSLLR</sequence>
<evidence type="ECO:0000256" key="1">
    <source>
        <dbReference type="SAM" id="MobiDB-lite"/>
    </source>
</evidence>
<proteinExistence type="predicted"/>
<name>A0A914WYM5_9BILA</name>
<dbReference type="Proteomes" id="UP000887566">
    <property type="component" value="Unplaced"/>
</dbReference>
<dbReference type="WBParaSite" id="PSAMB.scaffold575size46759.g7148.t1">
    <property type="protein sequence ID" value="PSAMB.scaffold575size46759.g7148.t1"/>
    <property type="gene ID" value="PSAMB.scaffold575size46759.g7148"/>
</dbReference>
<feature type="region of interest" description="Disordered" evidence="1">
    <location>
        <begin position="31"/>
        <end position="51"/>
    </location>
</feature>
<keyword evidence="2" id="KW-1185">Reference proteome</keyword>
<reference evidence="3" key="1">
    <citation type="submission" date="2022-11" db="UniProtKB">
        <authorList>
            <consortium name="WormBaseParasite"/>
        </authorList>
    </citation>
    <scope>IDENTIFICATION</scope>
</reference>
<protein>
    <submittedName>
        <fullName evidence="3">Uncharacterized protein</fullName>
    </submittedName>
</protein>
<accession>A0A914WYM5</accession>
<organism evidence="2 3">
    <name type="scientific">Plectus sambesii</name>
    <dbReference type="NCBI Taxonomy" id="2011161"/>
    <lineage>
        <taxon>Eukaryota</taxon>
        <taxon>Metazoa</taxon>
        <taxon>Ecdysozoa</taxon>
        <taxon>Nematoda</taxon>
        <taxon>Chromadorea</taxon>
        <taxon>Plectida</taxon>
        <taxon>Plectina</taxon>
        <taxon>Plectoidea</taxon>
        <taxon>Plectidae</taxon>
        <taxon>Plectus</taxon>
    </lineage>
</organism>
<evidence type="ECO:0000313" key="2">
    <source>
        <dbReference type="Proteomes" id="UP000887566"/>
    </source>
</evidence>
<evidence type="ECO:0000313" key="3">
    <source>
        <dbReference type="WBParaSite" id="PSAMB.scaffold575size46759.g7148.t1"/>
    </source>
</evidence>
<dbReference type="AlphaFoldDB" id="A0A914WYM5"/>